<keyword evidence="4" id="KW-0812">Transmembrane</keyword>
<keyword evidence="1 5" id="KW-0732">Signal</keyword>
<keyword evidence="2" id="KW-1015">Disulfide bond</keyword>
<dbReference type="Pfam" id="PF23032">
    <property type="entry name" value="GBD_ELAPOR1-like_3rd"/>
    <property type="match status" value="1"/>
</dbReference>
<evidence type="ECO:0000313" key="7">
    <source>
        <dbReference type="EMBL" id="VUZ42331.1"/>
    </source>
</evidence>
<evidence type="ECO:0000256" key="3">
    <source>
        <dbReference type="SAM" id="MobiDB-lite"/>
    </source>
</evidence>
<dbReference type="InterPro" id="IPR056607">
    <property type="entry name" value="Elapor1/2_MRH"/>
</dbReference>
<dbReference type="InterPro" id="IPR011641">
    <property type="entry name" value="Tyr-kin_ephrin_A/B_rcpt-like"/>
</dbReference>
<dbReference type="SMART" id="SM01411">
    <property type="entry name" value="Ephrin_rec_like"/>
    <property type="match status" value="3"/>
</dbReference>
<evidence type="ECO:0000256" key="4">
    <source>
        <dbReference type="SAM" id="Phobius"/>
    </source>
</evidence>
<evidence type="ECO:0000259" key="6">
    <source>
        <dbReference type="PROSITE" id="PS51914"/>
    </source>
</evidence>
<protein>
    <recommendedName>
        <fullName evidence="6">MRH domain-containing protein</fullName>
    </recommendedName>
</protein>
<dbReference type="Gene3D" id="2.10.50.10">
    <property type="entry name" value="Tumor Necrosis Factor Receptor, subunit A, domain 2"/>
    <property type="match status" value="1"/>
</dbReference>
<name>A0A564Y514_HYMDI</name>
<dbReference type="InterPro" id="IPR039181">
    <property type="entry name" value="Elapor1/2"/>
</dbReference>
<keyword evidence="4" id="KW-1133">Transmembrane helix</keyword>
<evidence type="ECO:0000256" key="5">
    <source>
        <dbReference type="SAM" id="SignalP"/>
    </source>
</evidence>
<dbReference type="EMBL" id="CABIJS010000088">
    <property type="protein sequence ID" value="VUZ42331.1"/>
    <property type="molecule type" value="Genomic_DNA"/>
</dbReference>
<gene>
    <name evidence="7" type="ORF">WMSIL1_LOCUS2925</name>
</gene>
<feature type="domain" description="MRH" evidence="6">
    <location>
        <begin position="632"/>
        <end position="835"/>
    </location>
</feature>
<dbReference type="Pfam" id="PF07699">
    <property type="entry name" value="Ephrin_rec_like"/>
    <property type="match status" value="1"/>
</dbReference>
<feature type="chain" id="PRO_5022042577" description="MRH domain-containing protein" evidence="5">
    <location>
        <begin position="19"/>
        <end position="1014"/>
    </location>
</feature>
<feature type="signal peptide" evidence="5">
    <location>
        <begin position="1"/>
        <end position="18"/>
    </location>
</feature>
<accession>A0A564Y514</accession>
<dbReference type="PROSITE" id="PS51914">
    <property type="entry name" value="MRH"/>
    <property type="match status" value="1"/>
</dbReference>
<feature type="region of interest" description="Disordered" evidence="3">
    <location>
        <begin position="929"/>
        <end position="948"/>
    </location>
</feature>
<reference evidence="7 8" key="1">
    <citation type="submission" date="2019-07" db="EMBL/GenBank/DDBJ databases">
        <authorList>
            <person name="Jastrzebski P J."/>
            <person name="Paukszto L."/>
            <person name="Jastrzebski P J."/>
        </authorList>
    </citation>
    <scope>NUCLEOTIDE SEQUENCE [LARGE SCALE GENOMIC DNA]</scope>
    <source>
        <strain evidence="7 8">WMS-il1</strain>
    </source>
</reference>
<sequence>MVGARFFVLSLLIGIFSAMEVCKKDQVTYNSTPCAADGSHFIITFPKDPSACYVNEGPKFVKDCTITCKPGHYLNVENNKCELCPIGTAAPGNVYVVNSWTKMPSQFFSDVLTSDVHTDCSEFGWKTQNSYLLGTANSTCGTELTLENKNIVEGDITFEYKFTDPFGLAYFTIRNQRCVLDGGKSHILQPSPKDKWSTFTLSVPAGASTIQWYLFSERFFDTSSPGVQFKIRSIEVTGRAATVSCRECEPGYYSDKIGASYCKICPVNTYSEKRANSCTPCNNNEYAVPGSGSCKTKESCKPTEYVTVFSTCDPATNTQKLETMPIEPIICNDDQPPLTSTNPVPCKACPPGTKQINNTYCESCGSGQLSTPDGKGCQACPYDEVPIFGIKYSNWTRLPPKLSTYCADDEVGCRTWQLNGSSIFVGPGLENYVFSSLELDLSDGFLSSGPYDHYYLNQYAAPLPGTKLVFDFELDCEGDCSLSLFVDTSMITLIVDRWTGRVERKKFEYEPFDCDGIKFIWEFRRGGTIRDTYDPAQRSDKAIIYSIEMNNTRGTGAIGCKKCPLGTEGQFCKPCNEGSFYTMVWNETTRESHAECVPCPNGTMVVGDASSVMTVEQACKSCPPGTIPGKDEECIINLTPNVTHEYDFSTLFGTGYTTVGSKLFTSQGQEFQQHFNLFFDTSRPGLRSRCVDEDFGRNITAWVCRETWYPDKEKSGYYRARSLSLGDKLKKAMPTNFSAEFRAEINTKLANAGWKPDSAGTDYHLLFYTKSTTTACADGISTIVTLRCGEIVDETNKNNTSTEMAQVQIPPKCAVGTCDGCLFHFMVVSPLACPICKMTDYKRIEGGCKGGSMEVTLLPPKYCHPPSNFTTVFKRSCPWLSTQGKIAVGLTMALVSILLLTIFYCYQRNKKLEYKYMKLVEGAEARAKSSYGNSGPDANQQGTECGIPDDEKETELFPNQHVSAITGGQGVNKWNKLAPSTSGDNVAGFGPVIFRSRTADDSHILTLDDGNEPI</sequence>
<feature type="compositionally biased region" description="Polar residues" evidence="3">
    <location>
        <begin position="930"/>
        <end position="943"/>
    </location>
</feature>
<dbReference type="AlphaFoldDB" id="A0A564Y514"/>
<dbReference type="InterPro" id="IPR009030">
    <property type="entry name" value="Growth_fac_rcpt_cys_sf"/>
</dbReference>
<dbReference type="InterPro" id="IPR044865">
    <property type="entry name" value="MRH_dom"/>
</dbReference>
<dbReference type="SUPFAM" id="SSF57184">
    <property type="entry name" value="Growth factor receptor domain"/>
    <property type="match status" value="2"/>
</dbReference>
<evidence type="ECO:0000256" key="2">
    <source>
        <dbReference type="ARBA" id="ARBA00023157"/>
    </source>
</evidence>
<proteinExistence type="predicted"/>
<dbReference type="PANTHER" id="PTHR22727">
    <property type="entry name" value="PROTEIN CBG13728"/>
    <property type="match status" value="1"/>
</dbReference>
<dbReference type="InterPro" id="IPR056609">
    <property type="entry name" value="Elapor1-like_3rd"/>
</dbReference>
<dbReference type="PANTHER" id="PTHR22727:SF15">
    <property type="entry name" value="MRH DOMAIN-CONTAINING PROTEIN"/>
    <property type="match status" value="1"/>
</dbReference>
<dbReference type="GO" id="GO:0016020">
    <property type="term" value="C:membrane"/>
    <property type="evidence" value="ECO:0007669"/>
    <property type="project" value="TreeGrafter"/>
</dbReference>
<keyword evidence="4" id="KW-0472">Membrane</keyword>
<organism evidence="7 8">
    <name type="scientific">Hymenolepis diminuta</name>
    <name type="common">Rat tapeworm</name>
    <dbReference type="NCBI Taxonomy" id="6216"/>
    <lineage>
        <taxon>Eukaryota</taxon>
        <taxon>Metazoa</taxon>
        <taxon>Spiralia</taxon>
        <taxon>Lophotrochozoa</taxon>
        <taxon>Platyhelminthes</taxon>
        <taxon>Cestoda</taxon>
        <taxon>Eucestoda</taxon>
        <taxon>Cyclophyllidea</taxon>
        <taxon>Hymenolepididae</taxon>
        <taxon>Hymenolepis</taxon>
    </lineage>
</organism>
<keyword evidence="8" id="KW-1185">Reference proteome</keyword>
<evidence type="ECO:0000256" key="1">
    <source>
        <dbReference type="ARBA" id="ARBA00022729"/>
    </source>
</evidence>
<feature type="transmembrane region" description="Helical" evidence="4">
    <location>
        <begin position="886"/>
        <end position="906"/>
    </location>
</feature>
<evidence type="ECO:0000313" key="8">
    <source>
        <dbReference type="Proteomes" id="UP000321570"/>
    </source>
</evidence>
<dbReference type="Proteomes" id="UP000321570">
    <property type="component" value="Unassembled WGS sequence"/>
</dbReference>
<dbReference type="Pfam" id="PF23087">
    <property type="entry name" value="MRH_ELAPOR1_9th"/>
    <property type="match status" value="1"/>
</dbReference>